<feature type="region of interest" description="Disordered" evidence="1">
    <location>
        <begin position="1"/>
        <end position="23"/>
    </location>
</feature>
<protein>
    <recommendedName>
        <fullName evidence="2">F-box domain-containing protein</fullName>
    </recommendedName>
</protein>
<dbReference type="OMA" id="KEYVEYC"/>
<evidence type="ECO:0000256" key="1">
    <source>
        <dbReference type="SAM" id="MobiDB-lite"/>
    </source>
</evidence>
<proteinExistence type="predicted"/>
<dbReference type="STRING" id="47428.A0A284R2Z4"/>
<dbReference type="InterPro" id="IPR032675">
    <property type="entry name" value="LRR_dom_sf"/>
</dbReference>
<feature type="domain" description="F-box" evidence="2">
    <location>
        <begin position="86"/>
        <end position="143"/>
    </location>
</feature>
<dbReference type="InterPro" id="IPR001810">
    <property type="entry name" value="F-box_dom"/>
</dbReference>
<evidence type="ECO:0000259" key="2">
    <source>
        <dbReference type="PROSITE" id="PS50181"/>
    </source>
</evidence>
<sequence>MTGLGIETRPKSSQGKHRRFHSSKMFFREPPISKAQWESKEYVEYCIKHRQELSSVLPSFMTASLHPDNLDAENVPRINKEKPKQPAFINEMPTEILLDIFSQAIPSTDINPFNTTAGPWALSKVCKKWDSIITAYAPLWTNITIDTSPKAINVLKPYRCLLDILKRSQDQPLSIRFVEGEDSLPYETHTLLRILMKHAPRWKKLDFTFSNPETIAVLDAVRGRLDSLESLTFSASPGIIADMPWSATPCRIFADAPKLRSADVSVGGFTLELPFAQLKSLSDHWCGARAKEMSIPEGITKYLQEMGQVEAYNLYGPELKNVTPMADNMRLPFLRTLYAGDPRVLRSVIAPRLEEVHVQPFNKEAREVNLPVLLFLIERSGCSLRKIILGDCIPVVNKFISMLRASPTLEELALSFTEWDDRMDSYLLEIFPSIHVKGGEEEGEGGTLVPRLTKLNILVQHKHTSRMVPSMSFLRDTLIAAVENRRNHQVASVAKLASVEVRAAVLVKQDMVVSPGVGNVERWNRLKEGGMEALFHVLGGKADDECPPADSRMLRVDPDPYSRAYLQREYV</sequence>
<name>A0A284R2Z4_ARMOS</name>
<organism evidence="3 4">
    <name type="scientific">Armillaria ostoyae</name>
    <name type="common">Armillaria root rot fungus</name>
    <dbReference type="NCBI Taxonomy" id="47428"/>
    <lineage>
        <taxon>Eukaryota</taxon>
        <taxon>Fungi</taxon>
        <taxon>Dikarya</taxon>
        <taxon>Basidiomycota</taxon>
        <taxon>Agaricomycotina</taxon>
        <taxon>Agaricomycetes</taxon>
        <taxon>Agaricomycetidae</taxon>
        <taxon>Agaricales</taxon>
        <taxon>Marasmiineae</taxon>
        <taxon>Physalacriaceae</taxon>
        <taxon>Armillaria</taxon>
    </lineage>
</organism>
<keyword evidence="4" id="KW-1185">Reference proteome</keyword>
<gene>
    <name evidence="3" type="ORF">ARMOST_06446</name>
</gene>
<accession>A0A284R2Z4</accession>
<dbReference type="EMBL" id="FUEG01000004">
    <property type="protein sequence ID" value="SJL03100.1"/>
    <property type="molecule type" value="Genomic_DNA"/>
</dbReference>
<dbReference type="AlphaFoldDB" id="A0A284R2Z4"/>
<evidence type="ECO:0000313" key="4">
    <source>
        <dbReference type="Proteomes" id="UP000219338"/>
    </source>
</evidence>
<dbReference type="OrthoDB" id="2841073at2759"/>
<dbReference type="PROSITE" id="PS50181">
    <property type="entry name" value="FBOX"/>
    <property type="match status" value="1"/>
</dbReference>
<dbReference type="Gene3D" id="3.80.10.10">
    <property type="entry name" value="Ribonuclease Inhibitor"/>
    <property type="match status" value="1"/>
</dbReference>
<evidence type="ECO:0000313" key="3">
    <source>
        <dbReference type="EMBL" id="SJL03100.1"/>
    </source>
</evidence>
<reference evidence="4" key="1">
    <citation type="journal article" date="2017" name="Nat. Ecol. Evol.">
        <title>Genome expansion and lineage-specific genetic innovations in the forest pathogenic fungi Armillaria.</title>
        <authorList>
            <person name="Sipos G."/>
            <person name="Prasanna A.N."/>
            <person name="Walter M.C."/>
            <person name="O'Connor E."/>
            <person name="Balint B."/>
            <person name="Krizsan K."/>
            <person name="Kiss B."/>
            <person name="Hess J."/>
            <person name="Varga T."/>
            <person name="Slot J."/>
            <person name="Riley R."/>
            <person name="Boka B."/>
            <person name="Rigling D."/>
            <person name="Barry K."/>
            <person name="Lee J."/>
            <person name="Mihaltcheva S."/>
            <person name="LaButti K."/>
            <person name="Lipzen A."/>
            <person name="Waldron R."/>
            <person name="Moloney N.M."/>
            <person name="Sperisen C."/>
            <person name="Kredics L."/>
            <person name="Vagvoelgyi C."/>
            <person name="Patrignani A."/>
            <person name="Fitzpatrick D."/>
            <person name="Nagy I."/>
            <person name="Doyle S."/>
            <person name="Anderson J.B."/>
            <person name="Grigoriev I.V."/>
            <person name="Gueldener U."/>
            <person name="Muensterkoetter M."/>
            <person name="Nagy L.G."/>
        </authorList>
    </citation>
    <scope>NUCLEOTIDE SEQUENCE [LARGE SCALE GENOMIC DNA]</scope>
    <source>
        <strain evidence="4">C18/9</strain>
    </source>
</reference>
<dbReference type="Proteomes" id="UP000219338">
    <property type="component" value="Unassembled WGS sequence"/>
</dbReference>